<keyword evidence="1" id="KW-1133">Transmembrane helix</keyword>
<evidence type="ECO:0000259" key="2">
    <source>
        <dbReference type="Pfam" id="PF05170"/>
    </source>
</evidence>
<feature type="domain" description="AsmA" evidence="2">
    <location>
        <begin position="16"/>
        <end position="202"/>
    </location>
</feature>
<feature type="domain" description="AsmA" evidence="2">
    <location>
        <begin position="207"/>
        <end position="569"/>
    </location>
</feature>
<evidence type="ECO:0000256" key="1">
    <source>
        <dbReference type="SAM" id="Phobius"/>
    </source>
</evidence>
<name>A0A848HNJ1_9BURK</name>
<sequence>MTEAQAGSGAGKPVTRRTKILLAVAGVLVAIPAIALAVLLTYDWNKARPWLNARTSEAIGRPFAITGDLSLSWERPSGKMAERNRTWRDFIPWPHLVANHVHVGNPAGMPASDMASVRQFSFSLDPLALLDQRIMIPLLQFRAPVVHLQRNADGKNNWTFKKETKESPWVLDLERVVFTEGIVHYKDAITKADLTADVDTLEGDPEYGVGWKLRGTYNGAPVTGSGKAGAVLSLKQQITPYPLQADFRMGATRIAFDGTLTKPTQLAALDLNLKLAGPSMARLYPLIGVLLPETPAYSTSGRLIGALGPDSSRWTYDRFSGKVGSSDLGGTLTFQTGAPRGKLSGTVRSKLLHFDDLGPLIGADSNASKARRGVAPVQPANKVLPVETFRTERWTAIDADVRYAADNIVREKQLPITKLSTHLILKDGVITLAPLNFGMAGGTLTSNIKMDGSGRQGKNAIKATAKVTARRLQIKQLFPAIEGLQASVGQVNGDAALSATGNSIATLLAASNGEIHTLIDEGTVSKMLLEKMGLNIGSIVLTTLFGDKQVRINCMATDFAVDRGVMYSRIFTVDTEEAIINVDGVISLVDETLHLTINPKTKGLRIISLRAPLYVRGPFKQPSVSVDKGVLAMKAGGALALATLAAPVAALLPLVSAGPGVQSECGKLLAAARQKPVAPPPGKRQAR</sequence>
<dbReference type="GO" id="GO:0090313">
    <property type="term" value="P:regulation of protein targeting to membrane"/>
    <property type="evidence" value="ECO:0007669"/>
    <property type="project" value="TreeGrafter"/>
</dbReference>
<keyword evidence="1" id="KW-0812">Transmembrane</keyword>
<organism evidence="3 4">
    <name type="scientific">Massilia polaris</name>
    <dbReference type="NCBI Taxonomy" id="2728846"/>
    <lineage>
        <taxon>Bacteria</taxon>
        <taxon>Pseudomonadati</taxon>
        <taxon>Pseudomonadota</taxon>
        <taxon>Betaproteobacteria</taxon>
        <taxon>Burkholderiales</taxon>
        <taxon>Oxalobacteraceae</taxon>
        <taxon>Telluria group</taxon>
        <taxon>Massilia</taxon>
    </lineage>
</organism>
<accession>A0A848HNJ1</accession>
<dbReference type="EMBL" id="JABBGG010000006">
    <property type="protein sequence ID" value="NML61699.1"/>
    <property type="molecule type" value="Genomic_DNA"/>
</dbReference>
<reference evidence="3 4" key="1">
    <citation type="submission" date="2020-04" db="EMBL/GenBank/DDBJ databases">
        <title>Massilia sp. RP-1-19 isolated from soil.</title>
        <authorList>
            <person name="Dahal R.H."/>
        </authorList>
    </citation>
    <scope>NUCLEOTIDE SEQUENCE [LARGE SCALE GENOMIC DNA]</scope>
    <source>
        <strain evidence="3 4">RP-1-19</strain>
    </source>
</reference>
<dbReference type="PANTHER" id="PTHR30441:SF9">
    <property type="entry name" value="ASMA FAMILY PROTEIN YHJG"/>
    <property type="match status" value="1"/>
</dbReference>
<dbReference type="RefSeq" id="WP_169465929.1">
    <property type="nucleotide sequence ID" value="NZ_JABBGG010000006.1"/>
</dbReference>
<evidence type="ECO:0000313" key="3">
    <source>
        <dbReference type="EMBL" id="NML61699.1"/>
    </source>
</evidence>
<dbReference type="InterPro" id="IPR007844">
    <property type="entry name" value="AsmA"/>
</dbReference>
<gene>
    <name evidence="3" type="ORF">HHL21_11530</name>
</gene>
<keyword evidence="1" id="KW-0472">Membrane</keyword>
<feature type="transmembrane region" description="Helical" evidence="1">
    <location>
        <begin position="20"/>
        <end position="42"/>
    </location>
</feature>
<dbReference type="PANTHER" id="PTHR30441">
    <property type="entry name" value="DUF748 DOMAIN-CONTAINING PROTEIN"/>
    <property type="match status" value="1"/>
</dbReference>
<proteinExistence type="predicted"/>
<dbReference type="Proteomes" id="UP000583752">
    <property type="component" value="Unassembled WGS sequence"/>
</dbReference>
<evidence type="ECO:0000313" key="4">
    <source>
        <dbReference type="Proteomes" id="UP000583752"/>
    </source>
</evidence>
<keyword evidence="4" id="KW-1185">Reference proteome</keyword>
<comment type="caution">
    <text evidence="3">The sequence shown here is derived from an EMBL/GenBank/DDBJ whole genome shotgun (WGS) entry which is preliminary data.</text>
</comment>
<dbReference type="Pfam" id="PF05170">
    <property type="entry name" value="AsmA"/>
    <property type="match status" value="2"/>
</dbReference>
<dbReference type="AlphaFoldDB" id="A0A848HNJ1"/>
<dbReference type="InterPro" id="IPR052894">
    <property type="entry name" value="AsmA-related"/>
</dbReference>
<dbReference type="GO" id="GO:0005886">
    <property type="term" value="C:plasma membrane"/>
    <property type="evidence" value="ECO:0007669"/>
    <property type="project" value="TreeGrafter"/>
</dbReference>
<protein>
    <submittedName>
        <fullName evidence="3">AsmA family protein</fullName>
    </submittedName>
</protein>